<comment type="caution">
    <text evidence="1">The sequence shown here is derived from an EMBL/GenBank/DDBJ whole genome shotgun (WGS) entry which is preliminary data.</text>
</comment>
<sequence length="286" mass="30558">MTASPRCALATCSWLPEGSDDARMLAAALAGLGVAADIAVWDDPAVDWSRYDLVVVRSPWDYTDRREAFVAWAQGLPRVLNAADVLRWNSDKRYLRDLEAAGLPVVPTRWDPDDIPADWPEYVLKPSVSSGSRDTARWGPGEEDAARAHLRDLRDAGRTVMLQPYLGAVDTAGEAALVFIGGEYSHAGRKARVLNPGAGIEGLTGLGETRGKVTATTATDAELDLAHRVLAAVPGGGDLLYARVDLVPGPAGAPVLIELELIEPALYLELAPGSEARFAKVVADRL</sequence>
<dbReference type="InterPro" id="IPR053191">
    <property type="entry name" value="DcsG_Biosynth_Enzyme"/>
</dbReference>
<dbReference type="SUPFAM" id="SSF56059">
    <property type="entry name" value="Glutathione synthetase ATP-binding domain-like"/>
    <property type="match status" value="1"/>
</dbReference>
<evidence type="ECO:0008006" key="3">
    <source>
        <dbReference type="Google" id="ProtNLM"/>
    </source>
</evidence>
<gene>
    <name evidence="1" type="ORF">J4709_50935</name>
</gene>
<name>A0ABS3SA66_9ACTN</name>
<dbReference type="PANTHER" id="PTHR39217:SF1">
    <property type="entry name" value="GLUTATHIONE SYNTHETASE"/>
    <property type="match status" value="1"/>
</dbReference>
<evidence type="ECO:0000313" key="1">
    <source>
        <dbReference type="EMBL" id="MBO2465901.1"/>
    </source>
</evidence>
<dbReference type="Proteomes" id="UP000680206">
    <property type="component" value="Unassembled WGS sequence"/>
</dbReference>
<proteinExistence type="predicted"/>
<dbReference type="RefSeq" id="WP_208252748.1">
    <property type="nucleotide sequence ID" value="NZ_JAGEPF010000054.1"/>
</dbReference>
<evidence type="ECO:0000313" key="2">
    <source>
        <dbReference type="Proteomes" id="UP000680206"/>
    </source>
</evidence>
<reference evidence="1 2" key="1">
    <citation type="submission" date="2021-03" db="EMBL/GenBank/DDBJ databases">
        <title>Actinomadura violae sp. nov., isolated from lichen in Thailand.</title>
        <authorList>
            <person name="Kanchanasin P."/>
            <person name="Saeng-In P."/>
            <person name="Phongsopitanun W."/>
            <person name="Yuki M."/>
            <person name="Kudo T."/>
            <person name="Ohkuma M."/>
            <person name="Tanasupawat S."/>
        </authorList>
    </citation>
    <scope>NUCLEOTIDE SEQUENCE [LARGE SCALE GENOMIC DNA]</scope>
    <source>
        <strain evidence="1 2">LCR2-06</strain>
    </source>
</reference>
<accession>A0ABS3SA66</accession>
<dbReference type="PANTHER" id="PTHR39217">
    <property type="match status" value="1"/>
</dbReference>
<keyword evidence="2" id="KW-1185">Reference proteome</keyword>
<dbReference type="EMBL" id="JAGEPF010000054">
    <property type="protein sequence ID" value="MBO2465901.1"/>
    <property type="molecule type" value="Genomic_DNA"/>
</dbReference>
<organism evidence="1 2">
    <name type="scientific">Actinomadura violacea</name>
    <dbReference type="NCBI Taxonomy" id="2819934"/>
    <lineage>
        <taxon>Bacteria</taxon>
        <taxon>Bacillati</taxon>
        <taxon>Actinomycetota</taxon>
        <taxon>Actinomycetes</taxon>
        <taxon>Streptosporangiales</taxon>
        <taxon>Thermomonosporaceae</taxon>
        <taxon>Actinomadura</taxon>
    </lineage>
</organism>
<protein>
    <recommendedName>
        <fullName evidence="3">Cycloserine biosynthesis protein DcsG</fullName>
    </recommendedName>
</protein>